<sequence length="165" mass="18911">MSTKPHVTAEELASLKEAFSLYDRDRDGVITASELAAILKSLGIRDNEDSNGLDDKKIDFDEFVVIMSKHAPPPPPRLRKWNTQPSMSVKKQLSYHEDDELVQVFQAFDKNKDGLISEQELREMMKRLGEEVSAIEIKNMMEDADTNRDGYIDLAEFKRLMPHID</sequence>
<dbReference type="PROSITE" id="PS00018">
    <property type="entry name" value="EF_HAND_1"/>
    <property type="match status" value="3"/>
</dbReference>
<dbReference type="Pfam" id="PF13499">
    <property type="entry name" value="EF-hand_7"/>
    <property type="match status" value="1"/>
</dbReference>
<dbReference type="SMART" id="SM00054">
    <property type="entry name" value="EFh"/>
    <property type="match status" value="3"/>
</dbReference>
<dbReference type="SUPFAM" id="SSF47473">
    <property type="entry name" value="EF-hand"/>
    <property type="match status" value="1"/>
</dbReference>
<organism evidence="4 5">
    <name type="scientific">Apophysomyces ossiformis</name>
    <dbReference type="NCBI Taxonomy" id="679940"/>
    <lineage>
        <taxon>Eukaryota</taxon>
        <taxon>Fungi</taxon>
        <taxon>Fungi incertae sedis</taxon>
        <taxon>Mucoromycota</taxon>
        <taxon>Mucoromycotina</taxon>
        <taxon>Mucoromycetes</taxon>
        <taxon>Mucorales</taxon>
        <taxon>Mucorineae</taxon>
        <taxon>Mucoraceae</taxon>
        <taxon>Apophysomyces</taxon>
    </lineage>
</organism>
<evidence type="ECO:0000259" key="3">
    <source>
        <dbReference type="PROSITE" id="PS50222"/>
    </source>
</evidence>
<reference evidence="4" key="1">
    <citation type="submission" date="2020-01" db="EMBL/GenBank/DDBJ databases">
        <title>Genome Sequencing of Three Apophysomyces-Like Fungal Strains Confirms a Novel Fungal Genus in the Mucoromycota with divergent Burkholderia-like Endosymbiotic Bacteria.</title>
        <authorList>
            <person name="Stajich J.E."/>
            <person name="Macias A.M."/>
            <person name="Carter-House D."/>
            <person name="Lovett B."/>
            <person name="Kasson L.R."/>
            <person name="Berry K."/>
            <person name="Grigoriev I."/>
            <person name="Chang Y."/>
            <person name="Spatafora J."/>
            <person name="Kasson M.T."/>
        </authorList>
    </citation>
    <scope>NUCLEOTIDE SEQUENCE</scope>
    <source>
        <strain evidence="4">NRRL A-21654</strain>
    </source>
</reference>
<gene>
    <name evidence="4" type="ORF">EC973_004752</name>
</gene>
<evidence type="ECO:0000256" key="1">
    <source>
        <dbReference type="ARBA" id="ARBA00022737"/>
    </source>
</evidence>
<dbReference type="InterPro" id="IPR011992">
    <property type="entry name" value="EF-hand-dom_pair"/>
</dbReference>
<evidence type="ECO:0000313" key="5">
    <source>
        <dbReference type="Proteomes" id="UP000605846"/>
    </source>
</evidence>
<dbReference type="PANTHER" id="PTHR23050">
    <property type="entry name" value="CALCIUM BINDING PROTEIN"/>
    <property type="match status" value="1"/>
</dbReference>
<dbReference type="GO" id="GO:0005509">
    <property type="term" value="F:calcium ion binding"/>
    <property type="evidence" value="ECO:0007669"/>
    <property type="project" value="InterPro"/>
</dbReference>
<dbReference type="InterPro" id="IPR002048">
    <property type="entry name" value="EF_hand_dom"/>
</dbReference>
<dbReference type="CDD" id="cd00051">
    <property type="entry name" value="EFh"/>
    <property type="match status" value="2"/>
</dbReference>
<dbReference type="OrthoDB" id="26525at2759"/>
<dbReference type="InterPro" id="IPR050145">
    <property type="entry name" value="Centrin_CML-like"/>
</dbReference>
<keyword evidence="5" id="KW-1185">Reference proteome</keyword>
<feature type="domain" description="EF-hand" evidence="3">
    <location>
        <begin position="132"/>
        <end position="165"/>
    </location>
</feature>
<accession>A0A8H7BWM7</accession>
<evidence type="ECO:0000313" key="4">
    <source>
        <dbReference type="EMBL" id="KAF7729223.1"/>
    </source>
</evidence>
<comment type="caution">
    <text evidence="4">The sequence shown here is derived from an EMBL/GenBank/DDBJ whole genome shotgun (WGS) entry which is preliminary data.</text>
</comment>
<dbReference type="InterPro" id="IPR018247">
    <property type="entry name" value="EF_Hand_1_Ca_BS"/>
</dbReference>
<dbReference type="Proteomes" id="UP000605846">
    <property type="component" value="Unassembled WGS sequence"/>
</dbReference>
<name>A0A8H7BWM7_9FUNG</name>
<keyword evidence="1" id="KW-0677">Repeat</keyword>
<keyword evidence="2" id="KW-0106">Calcium</keyword>
<protein>
    <recommendedName>
        <fullName evidence="3">EF-hand domain-containing protein</fullName>
    </recommendedName>
</protein>
<dbReference type="Pfam" id="PF13405">
    <property type="entry name" value="EF-hand_6"/>
    <property type="match status" value="1"/>
</dbReference>
<proteinExistence type="predicted"/>
<dbReference type="AlphaFoldDB" id="A0A8H7BWM7"/>
<evidence type="ECO:0000256" key="2">
    <source>
        <dbReference type="ARBA" id="ARBA00022837"/>
    </source>
</evidence>
<dbReference type="FunFam" id="1.10.238.10:FF:000001">
    <property type="entry name" value="Calmodulin 1"/>
    <property type="match status" value="1"/>
</dbReference>
<dbReference type="EMBL" id="JABAYA010000027">
    <property type="protein sequence ID" value="KAF7729223.1"/>
    <property type="molecule type" value="Genomic_DNA"/>
</dbReference>
<feature type="domain" description="EF-hand" evidence="3">
    <location>
        <begin position="10"/>
        <end position="45"/>
    </location>
</feature>
<feature type="domain" description="EF-hand" evidence="3">
    <location>
        <begin position="96"/>
        <end position="131"/>
    </location>
</feature>
<dbReference type="PROSITE" id="PS50222">
    <property type="entry name" value="EF_HAND_2"/>
    <property type="match status" value="3"/>
</dbReference>
<dbReference type="Gene3D" id="1.10.238.10">
    <property type="entry name" value="EF-hand"/>
    <property type="match status" value="2"/>
</dbReference>